<dbReference type="Gene3D" id="1.25.70.10">
    <property type="entry name" value="Transcription termination factor 3, mitochondrial"/>
    <property type="match status" value="1"/>
</dbReference>
<dbReference type="Pfam" id="PF02536">
    <property type="entry name" value="mTERF"/>
    <property type="match status" value="1"/>
</dbReference>
<keyword evidence="3" id="KW-0809">Transit peptide</keyword>
<dbReference type="EMBL" id="MVGT01002043">
    <property type="protein sequence ID" value="OVA10038.1"/>
    <property type="molecule type" value="Genomic_DNA"/>
</dbReference>
<gene>
    <name evidence="4" type="ORF">BVC80_1751g213</name>
</gene>
<proteinExistence type="inferred from homology"/>
<dbReference type="GO" id="GO:0006353">
    <property type="term" value="P:DNA-templated transcription termination"/>
    <property type="evidence" value="ECO:0007669"/>
    <property type="project" value="UniProtKB-KW"/>
</dbReference>
<keyword evidence="2" id="KW-0804">Transcription</keyword>
<dbReference type="GO" id="GO:0003676">
    <property type="term" value="F:nucleic acid binding"/>
    <property type="evidence" value="ECO:0007669"/>
    <property type="project" value="InterPro"/>
</dbReference>
<dbReference type="InParanoid" id="A0A200QHP0"/>
<accession>A0A200QHP0</accession>
<dbReference type="Proteomes" id="UP000195402">
    <property type="component" value="Unassembled WGS sequence"/>
</dbReference>
<evidence type="ECO:0000256" key="1">
    <source>
        <dbReference type="ARBA" id="ARBA00007692"/>
    </source>
</evidence>
<keyword evidence="5" id="KW-1185">Reference proteome</keyword>
<protein>
    <submittedName>
        <fullName evidence="4">Mitochodrial transcription termination factor-related</fullName>
    </submittedName>
</protein>
<comment type="similarity">
    <text evidence="1">Belongs to the mTERF family.</text>
</comment>
<dbReference type="PANTHER" id="PTHR13068">
    <property type="entry name" value="CGI-12 PROTEIN-RELATED"/>
    <property type="match status" value="1"/>
</dbReference>
<dbReference type="InterPro" id="IPR003690">
    <property type="entry name" value="MTERF"/>
</dbReference>
<reference evidence="4 5" key="1">
    <citation type="journal article" date="2017" name="Mol. Plant">
        <title>The Genome of Medicinal Plant Macleaya cordata Provides New Insights into Benzylisoquinoline Alkaloids Metabolism.</title>
        <authorList>
            <person name="Liu X."/>
            <person name="Liu Y."/>
            <person name="Huang P."/>
            <person name="Ma Y."/>
            <person name="Qing Z."/>
            <person name="Tang Q."/>
            <person name="Cao H."/>
            <person name="Cheng P."/>
            <person name="Zheng Y."/>
            <person name="Yuan Z."/>
            <person name="Zhou Y."/>
            <person name="Liu J."/>
            <person name="Tang Z."/>
            <person name="Zhuo Y."/>
            <person name="Zhang Y."/>
            <person name="Yu L."/>
            <person name="Huang J."/>
            <person name="Yang P."/>
            <person name="Peng Q."/>
            <person name="Zhang J."/>
            <person name="Jiang W."/>
            <person name="Zhang Z."/>
            <person name="Lin K."/>
            <person name="Ro D.K."/>
            <person name="Chen X."/>
            <person name="Xiong X."/>
            <person name="Shang Y."/>
            <person name="Huang S."/>
            <person name="Zeng J."/>
        </authorList>
    </citation>
    <scope>NUCLEOTIDE SEQUENCE [LARGE SCALE GENOMIC DNA]</scope>
    <source>
        <strain evidence="5">cv. BLH2017</strain>
        <tissue evidence="4">Root</tissue>
    </source>
</reference>
<dbReference type="FunCoup" id="A0A200QHP0">
    <property type="interactions" value="340"/>
</dbReference>
<dbReference type="InterPro" id="IPR038538">
    <property type="entry name" value="MTERF_sf"/>
</dbReference>
<evidence type="ECO:0000313" key="5">
    <source>
        <dbReference type="Proteomes" id="UP000195402"/>
    </source>
</evidence>
<dbReference type="OrthoDB" id="637682at2759"/>
<keyword evidence="2" id="KW-0805">Transcription regulation</keyword>
<dbReference type="AlphaFoldDB" id="A0A200QHP0"/>
<evidence type="ECO:0000313" key="4">
    <source>
        <dbReference type="EMBL" id="OVA10038.1"/>
    </source>
</evidence>
<dbReference type="SMART" id="SM00733">
    <property type="entry name" value="Mterf"/>
    <property type="match status" value="6"/>
</dbReference>
<keyword evidence="2" id="KW-0806">Transcription termination</keyword>
<name>A0A200QHP0_MACCD</name>
<dbReference type="OMA" id="WKSKLEV"/>
<comment type="caution">
    <text evidence="4">The sequence shown here is derived from an EMBL/GenBank/DDBJ whole genome shotgun (WGS) entry which is preliminary data.</text>
</comment>
<organism evidence="4 5">
    <name type="scientific">Macleaya cordata</name>
    <name type="common">Five-seeded plume-poppy</name>
    <name type="synonym">Bocconia cordata</name>
    <dbReference type="NCBI Taxonomy" id="56857"/>
    <lineage>
        <taxon>Eukaryota</taxon>
        <taxon>Viridiplantae</taxon>
        <taxon>Streptophyta</taxon>
        <taxon>Embryophyta</taxon>
        <taxon>Tracheophyta</taxon>
        <taxon>Spermatophyta</taxon>
        <taxon>Magnoliopsida</taxon>
        <taxon>Ranunculales</taxon>
        <taxon>Papaveraceae</taxon>
        <taxon>Papaveroideae</taxon>
        <taxon>Macleaya</taxon>
    </lineage>
</organism>
<evidence type="ECO:0000256" key="3">
    <source>
        <dbReference type="ARBA" id="ARBA00022946"/>
    </source>
</evidence>
<sequence length="350" mass="40218">MNSCGLSEDKALSASKKVYFKTSSRPDSVLTLLENNCFTKLYISKLITRRPSVLSSDPYKTLKPKFDFFISMGLSGLDLAKFFTIDPDLLNRSLEKQIIPVFTFLKSVVHTDKNVIALLKRSARVLKLHLGKYLVPNIEYLRDQGLPDSNITTLLITQPRSFLMNASRFKVIIEEIKGMGLDPSKTAFVQAIQALTSMSKSTWEAKLNVYRRWGWSEDEIRTAFRKQPICMIISEKNIMAGMDFFVNQMGYNPSLMAKHPIVLMYSLEKRIIPRFSVIRILVSKGLVKKDFYITSVLVKAEKFFLEKYVIKYEEEVPELLKWREGSLHIERIQTLCELWGGAARTKESKT</sequence>
<dbReference type="FunFam" id="1.25.70.10:FF:000001">
    <property type="entry name" value="Mitochondrial transcription termination factor-like"/>
    <property type="match status" value="1"/>
</dbReference>
<evidence type="ECO:0000256" key="2">
    <source>
        <dbReference type="ARBA" id="ARBA00022472"/>
    </source>
</evidence>
<dbReference type="PANTHER" id="PTHR13068:SF166">
    <property type="entry name" value="TRANSCRIPTION TERMINATION FACTOR MTERF15, MITOCHONDRIAL-LIKE"/>
    <property type="match status" value="1"/>
</dbReference>